<dbReference type="AlphaFoldDB" id="L8H4R0"/>
<dbReference type="GO" id="GO:0016423">
    <property type="term" value="F:tRNA (guanine) methyltransferase activity"/>
    <property type="evidence" value="ECO:0007669"/>
    <property type="project" value="TreeGrafter"/>
</dbReference>
<dbReference type="PANTHER" id="PTHR12029:SF11">
    <property type="entry name" value="METHYLTRANSFERASE TARBP1-RELATED"/>
    <property type="match status" value="1"/>
</dbReference>
<evidence type="ECO:0000313" key="3">
    <source>
        <dbReference type="EMBL" id="ELR20509.1"/>
    </source>
</evidence>
<proteinExistence type="predicted"/>
<evidence type="ECO:0000256" key="1">
    <source>
        <dbReference type="SAM" id="MobiDB-lite"/>
    </source>
</evidence>
<feature type="compositionally biased region" description="Acidic residues" evidence="1">
    <location>
        <begin position="98"/>
        <end position="111"/>
    </location>
</feature>
<evidence type="ECO:0000259" key="2">
    <source>
        <dbReference type="Pfam" id="PF25050"/>
    </source>
</evidence>
<dbReference type="Proteomes" id="UP000011083">
    <property type="component" value="Unassembled WGS sequence"/>
</dbReference>
<feature type="region of interest" description="Disordered" evidence="1">
    <location>
        <begin position="83"/>
        <end position="119"/>
    </location>
</feature>
<dbReference type="InterPro" id="IPR056921">
    <property type="entry name" value="TARBP1_dom"/>
</dbReference>
<evidence type="ECO:0000313" key="4">
    <source>
        <dbReference type="Proteomes" id="UP000011083"/>
    </source>
</evidence>
<keyword evidence="4" id="KW-1185">Reference proteome</keyword>
<dbReference type="GO" id="GO:0030488">
    <property type="term" value="P:tRNA methylation"/>
    <property type="evidence" value="ECO:0007669"/>
    <property type="project" value="TreeGrafter"/>
</dbReference>
<protein>
    <recommendedName>
        <fullName evidence="2">TARBP1 domain-containing protein</fullName>
    </recommendedName>
</protein>
<dbReference type="RefSeq" id="XP_004343640.1">
    <property type="nucleotide sequence ID" value="XM_004343590.1"/>
</dbReference>
<gene>
    <name evidence="3" type="ORF">ACA1_098860</name>
</gene>
<dbReference type="VEuPathDB" id="AmoebaDB:ACA1_098860"/>
<accession>L8H4R0</accession>
<dbReference type="InterPro" id="IPR045330">
    <property type="entry name" value="TRM3/TARBP1"/>
</dbReference>
<reference evidence="3 4" key="1">
    <citation type="journal article" date="2013" name="Genome Biol.">
        <title>Genome of Acanthamoeba castellanii highlights extensive lateral gene transfer and early evolution of tyrosine kinase signaling.</title>
        <authorList>
            <person name="Clarke M."/>
            <person name="Lohan A.J."/>
            <person name="Liu B."/>
            <person name="Lagkouvardos I."/>
            <person name="Roy S."/>
            <person name="Zafar N."/>
            <person name="Bertelli C."/>
            <person name="Schilde C."/>
            <person name="Kianianmomeni A."/>
            <person name="Burglin T.R."/>
            <person name="Frech C."/>
            <person name="Turcotte B."/>
            <person name="Kopec K.O."/>
            <person name="Synnott J.M."/>
            <person name="Choo C."/>
            <person name="Paponov I."/>
            <person name="Finkler A."/>
            <person name="Soon Heng Tan C."/>
            <person name="Hutchins A.P."/>
            <person name="Weinmeier T."/>
            <person name="Rattei T."/>
            <person name="Chu J.S."/>
            <person name="Gimenez G."/>
            <person name="Irimia M."/>
            <person name="Rigden D.J."/>
            <person name="Fitzpatrick D.A."/>
            <person name="Lorenzo-Morales J."/>
            <person name="Bateman A."/>
            <person name="Chiu C.H."/>
            <person name="Tang P."/>
            <person name="Hegemann P."/>
            <person name="Fromm H."/>
            <person name="Raoult D."/>
            <person name="Greub G."/>
            <person name="Miranda-Saavedra D."/>
            <person name="Chen N."/>
            <person name="Nash P."/>
            <person name="Ginger M.L."/>
            <person name="Horn M."/>
            <person name="Schaap P."/>
            <person name="Caler L."/>
            <person name="Loftus B."/>
        </authorList>
    </citation>
    <scope>NUCLEOTIDE SEQUENCE [LARGE SCALE GENOMIC DNA]</scope>
    <source>
        <strain evidence="3 4">Neff</strain>
    </source>
</reference>
<organism evidence="3 4">
    <name type="scientific">Acanthamoeba castellanii (strain ATCC 30010 / Neff)</name>
    <dbReference type="NCBI Taxonomy" id="1257118"/>
    <lineage>
        <taxon>Eukaryota</taxon>
        <taxon>Amoebozoa</taxon>
        <taxon>Discosea</taxon>
        <taxon>Longamoebia</taxon>
        <taxon>Centramoebida</taxon>
        <taxon>Acanthamoebidae</taxon>
        <taxon>Acanthamoeba</taxon>
    </lineage>
</organism>
<dbReference type="OrthoDB" id="241340at2759"/>
<dbReference type="EMBL" id="KB007910">
    <property type="protein sequence ID" value="ELR20509.1"/>
    <property type="molecule type" value="Genomic_DNA"/>
</dbReference>
<dbReference type="STRING" id="1257118.L8H4R0"/>
<dbReference type="KEGG" id="acan:ACA1_098860"/>
<feature type="domain" description="TARBP1" evidence="2">
    <location>
        <begin position="302"/>
        <end position="409"/>
    </location>
</feature>
<name>L8H4R0_ACACF</name>
<dbReference type="Pfam" id="PF25050">
    <property type="entry name" value="TARBP1"/>
    <property type="match status" value="1"/>
</dbReference>
<dbReference type="GeneID" id="14921370"/>
<sequence>MRVWVPEGGEEAGLAELLRSFAGGRAPEEEGRSLLFLSAASVLMRRALLTGDENRAARMERQLAADLCLPILAIRPRKDSGLTPSVGSVAAAKAREGEGEEEEEEANEADDATPPAGSLPQAMERACTLLVDMVARGDPLEASGLADDEGPRRLGACLLDLARDQARILAARFQRSGTSSADGDDQARPHEGPFLLLRELLRTEPADPQVVRFRDDVLEPMLALLWTDDNSVRRVVFHELLPAFFARPQDASAVHLERLWREVHKMWMAGRNRGPAHQHHRTFEGDAYLLMAKFVEHFLAASSSFDLRTDDQFWHFLQVGFYSSDGGVRKLANLLLKRVLAHTRQAADPATPLDFKTKYFSWPVKSNDKAWAKRWETFFLLQESLEEYNYHLVAPLWPQLAALFQASREGTAMDLSWAQALLERALRHENPITQKHALLHVLHNAEYARNVTESFVLGTVMEVCCDPSLFRGSLSRVTDRLLVAFLGAFFDALPDHQAQVGFVRSLLGAIAGHKPFASGALAAYFEFLQTIPPLALFISTSSALDDLLVIIESHINFQPQSQRRELNGSALVLLANSLSATYREAAALSGDDQRTQQCILLLRGVKRALALLPEELLGLGASAGWSLMQAAFALGAHAGVAQLPDFVAADLQRLWADEYIPLQTEHETDRVARMLALVPNSDAQDRIIADILNQIRRESRSAWTLVVSVLSLAAHHGTVPDRVVDALRSGLRSALAGAEPDLLRASLKASAAAMLLSLSTPPPRPDDEHSTPLRATLNALLRSLVELLLAQSPDQSLSVPRQQVGGPDVALQMLKGVYHAAPLLANCSNPSAEAAGDQPAGLKVADLVLGLARSSPASSSSSGRDRHAQLSRYMLLKWETIARLLRADVDSLPSATAALVGRDVALQILGEGAEALQAAESRCIRVDDDADLELVATVLEQAWRALKESRDFGTAAAFVGLAFQPALVCTPALSREPDAPLRQYCRGVRHVGKLFRGPAGLLARQLRRVWEQHPQAAVNFIPEIVRLCVFGHVRKGENEMSGCTLDPRSLCMQDAYVRGQVWAFLLWNGECDESAPEQCQRHHQALVEQILEALLQCNASPSNSSECRLHSHQHRKRAIGLIVGRYMGRSERVAELVRTHVLAALETPNFRNVRIVIELCGANFLLHRPDALLDHFLT</sequence>
<dbReference type="PANTHER" id="PTHR12029">
    <property type="entry name" value="RNA METHYLTRANSFERASE"/>
    <property type="match status" value="1"/>
</dbReference>